<dbReference type="InterPro" id="IPR024079">
    <property type="entry name" value="MetalloPept_cat_dom_sf"/>
</dbReference>
<evidence type="ECO:0000313" key="2">
    <source>
        <dbReference type="Proteomes" id="UP000046392"/>
    </source>
</evidence>
<sequence>MTKSLENEEEKESVPLSRTPPPYYNQSVSTPYYCDRDLDNITYHTDNINVSDIIDSIFNQLNKNTCLNFTRNKESRIKNTIGINFNISNSGNTVELSKSKDCPTNMSLFKEVYLNKEHLLFFIGIALNITPEIKRPDSNDDVTVNRSNVNNTFYELYYKQNELNNIFYINGTDFDFKSPMFVDPYFLSNSSEPTYTFENKLYKDYQYFKGITRPFRFNDYKHIFYYYCNATQNNDCMYGGYKPNNSIYNHKCKCPEYLTGNKCENFFTNNDNCTVKEQNITATSEKKFFNLTITKGRCYFNITSQNGKNVSVTIENLAFEKTNCSSGQSFLEVLVRNDKGAGGINFCNNTKNKKLPALSNQVFLVFSNEDQNLTLNASFVEESENNSNGNNKQ</sequence>
<evidence type="ECO:0000256" key="1">
    <source>
        <dbReference type="SAM" id="MobiDB-lite"/>
    </source>
</evidence>
<reference evidence="3" key="1">
    <citation type="submission" date="2017-02" db="UniProtKB">
        <authorList>
            <consortium name="WormBaseParasite"/>
        </authorList>
    </citation>
    <scope>IDENTIFICATION</scope>
</reference>
<name>A0A0N5BHB6_STREA</name>
<dbReference type="GO" id="GO:0008237">
    <property type="term" value="F:metallopeptidase activity"/>
    <property type="evidence" value="ECO:0007669"/>
    <property type="project" value="InterPro"/>
</dbReference>
<dbReference type="Gene3D" id="3.40.390.10">
    <property type="entry name" value="Collagenase (Catalytic Domain)"/>
    <property type="match status" value="1"/>
</dbReference>
<dbReference type="Proteomes" id="UP000046392">
    <property type="component" value="Unplaced"/>
</dbReference>
<accession>A0A0N5BHB6</accession>
<evidence type="ECO:0000313" key="3">
    <source>
        <dbReference type="WBParaSite" id="SPAL_0000535900.1"/>
    </source>
</evidence>
<dbReference type="AlphaFoldDB" id="A0A0N5BHB6"/>
<organism evidence="2 3">
    <name type="scientific">Strongyloides papillosus</name>
    <name type="common">Intestinal threadworm</name>
    <dbReference type="NCBI Taxonomy" id="174720"/>
    <lineage>
        <taxon>Eukaryota</taxon>
        <taxon>Metazoa</taxon>
        <taxon>Ecdysozoa</taxon>
        <taxon>Nematoda</taxon>
        <taxon>Chromadorea</taxon>
        <taxon>Rhabditida</taxon>
        <taxon>Tylenchina</taxon>
        <taxon>Panagrolaimomorpha</taxon>
        <taxon>Strongyloidoidea</taxon>
        <taxon>Strongyloididae</taxon>
        <taxon>Strongyloides</taxon>
    </lineage>
</organism>
<dbReference type="WBParaSite" id="SPAL_0000535900.1">
    <property type="protein sequence ID" value="SPAL_0000535900.1"/>
    <property type="gene ID" value="SPAL_0000535900"/>
</dbReference>
<protein>
    <submittedName>
        <fullName evidence="3">Astacin domain-containing protein</fullName>
    </submittedName>
</protein>
<proteinExistence type="predicted"/>
<feature type="region of interest" description="Disordered" evidence="1">
    <location>
        <begin position="1"/>
        <end position="23"/>
    </location>
</feature>
<keyword evidence="2" id="KW-1185">Reference proteome</keyword>